<dbReference type="PATRIC" id="fig|518635.7.peg.159"/>
<evidence type="ECO:0000313" key="1">
    <source>
        <dbReference type="EMBL" id="EEP21779.1"/>
    </source>
</evidence>
<name>C4FCZ2_9BIFI</name>
<comment type="caution">
    <text evidence="1">The sequence shown here is derived from an EMBL/GenBank/DDBJ whole genome shotgun (WGS) entry which is preliminary data.</text>
</comment>
<dbReference type="EMBL" id="ABYS02000003">
    <property type="protein sequence ID" value="EEP21779.1"/>
    <property type="molecule type" value="Genomic_DNA"/>
</dbReference>
<evidence type="ECO:0000313" key="2">
    <source>
        <dbReference type="Proteomes" id="UP000006408"/>
    </source>
</evidence>
<reference evidence="1" key="1">
    <citation type="submission" date="2009-04" db="EMBL/GenBank/DDBJ databases">
        <authorList>
            <person name="Weinstock G."/>
            <person name="Sodergren E."/>
            <person name="Clifton S."/>
            <person name="Fulton L."/>
            <person name="Fulton B."/>
            <person name="Courtney L."/>
            <person name="Fronick C."/>
            <person name="Harrison M."/>
            <person name="Strong C."/>
            <person name="Farmer C."/>
            <person name="Delahaunty K."/>
            <person name="Markovic C."/>
            <person name="Hall O."/>
            <person name="Minx P."/>
            <person name="Tomlinson C."/>
            <person name="Mitreva M."/>
            <person name="Nelson J."/>
            <person name="Hou S."/>
            <person name="Wollam A."/>
            <person name="Pepin K.H."/>
            <person name="Johnson M."/>
            <person name="Bhonagiri V."/>
            <person name="Nash W.E."/>
            <person name="Warren W."/>
            <person name="Chinwalla A."/>
            <person name="Mardis E.R."/>
            <person name="Wilson R.K."/>
        </authorList>
    </citation>
    <scope>NUCLEOTIDE SEQUENCE [LARGE SCALE GENOMIC DNA]</scope>
    <source>
        <strain evidence="1">DSM 20098</strain>
    </source>
</reference>
<accession>C4FCZ2</accession>
<dbReference type="Proteomes" id="UP000006408">
    <property type="component" value="Unassembled WGS sequence"/>
</dbReference>
<proteinExistence type="predicted"/>
<dbReference type="AlphaFoldDB" id="C4FCZ2"/>
<dbReference type="HOGENOM" id="CLU_3230250_0_0_11"/>
<protein>
    <submittedName>
        <fullName evidence="1">Uncharacterized protein</fullName>
    </submittedName>
</protein>
<keyword evidence="2" id="KW-1185">Reference proteome</keyword>
<sequence>MLRRKRHEQRASAAANPIWQKACNHQQYVPCVTSGEVAQGTLH</sequence>
<organism evidence="1 2">
    <name type="scientific">Bifidobacterium angulatum DSM 20098 = JCM 7096</name>
    <dbReference type="NCBI Taxonomy" id="518635"/>
    <lineage>
        <taxon>Bacteria</taxon>
        <taxon>Bacillati</taxon>
        <taxon>Actinomycetota</taxon>
        <taxon>Actinomycetes</taxon>
        <taxon>Bifidobacteriales</taxon>
        <taxon>Bifidobacteriaceae</taxon>
        <taxon>Bifidobacterium</taxon>
    </lineage>
</organism>
<gene>
    <name evidence="1" type="ORF">BIFANG_02170</name>
</gene>